<dbReference type="GO" id="GO:0003677">
    <property type="term" value="F:DNA binding"/>
    <property type="evidence" value="ECO:0007669"/>
    <property type="project" value="InterPro"/>
</dbReference>
<evidence type="ECO:0000313" key="2">
    <source>
        <dbReference type="EMBL" id="EGQ4385507.1"/>
    </source>
</evidence>
<dbReference type="GO" id="GO:0006260">
    <property type="term" value="P:DNA replication"/>
    <property type="evidence" value="ECO:0007669"/>
    <property type="project" value="InterPro"/>
</dbReference>
<dbReference type="Pfam" id="PF13154">
    <property type="entry name" value="DUF3991"/>
    <property type="match status" value="1"/>
</dbReference>
<proteinExistence type="predicted"/>
<dbReference type="InterPro" id="IPR025054">
    <property type="entry name" value="DUF3991"/>
</dbReference>
<organism evidence="2 3">
    <name type="scientific">Staphylococcus pseudintermedius</name>
    <dbReference type="NCBI Taxonomy" id="283734"/>
    <lineage>
        <taxon>Bacteria</taxon>
        <taxon>Bacillati</taxon>
        <taxon>Bacillota</taxon>
        <taxon>Bacilli</taxon>
        <taxon>Bacillales</taxon>
        <taxon>Staphylococcaceae</taxon>
        <taxon>Staphylococcus</taxon>
        <taxon>Staphylococcus intermedius group</taxon>
    </lineage>
</organism>
<comment type="caution">
    <text evidence="2">The sequence shown here is derived from an EMBL/GenBank/DDBJ whole genome shotgun (WGS) entry which is preliminary data.</text>
</comment>
<dbReference type="SUPFAM" id="SSF57783">
    <property type="entry name" value="Zinc beta-ribbon"/>
    <property type="match status" value="2"/>
</dbReference>
<evidence type="ECO:0000259" key="1">
    <source>
        <dbReference type="Pfam" id="PF13154"/>
    </source>
</evidence>
<dbReference type="Gene3D" id="3.40.1360.10">
    <property type="match status" value="1"/>
</dbReference>
<protein>
    <submittedName>
        <fullName evidence="2">DUF3991 domain-containing protein</fullName>
    </submittedName>
</protein>
<keyword evidence="3" id="KW-1185">Reference proteome</keyword>
<evidence type="ECO:0000313" key="3">
    <source>
        <dbReference type="Proteomes" id="UP000600220"/>
    </source>
</evidence>
<dbReference type="Gene3D" id="3.90.580.10">
    <property type="entry name" value="Zinc finger, CHC2-type domain"/>
    <property type="match status" value="2"/>
</dbReference>
<name>A0A8H9EQ55_STAPS</name>
<dbReference type="Pfam" id="PF13155">
    <property type="entry name" value="Toprim_2"/>
    <property type="match status" value="1"/>
</dbReference>
<dbReference type="SUPFAM" id="SSF56731">
    <property type="entry name" value="DNA primase core"/>
    <property type="match status" value="1"/>
</dbReference>
<dbReference type="Proteomes" id="UP000600220">
    <property type="component" value="Unassembled WGS sequence"/>
</dbReference>
<sequence length="810" mass="94401">MKRSLECFFICTRKDETLMAFDKKKYAQQKQFEIEEITNNAVRKVLDFKQEPQKVVELLDFLAKAPNYSFKNQMMIRSQYEGALFAMGAKTFEDILNVKVLQGSKPIQIIAPVFANFIKRNDKYIKLKYASKEEKEKVENKQIKVYRRKDYFQLVNVYDITQTNAKPEDYPEYYPNRRMAYFQRDPEIVKDVIEATKKLLDRENIKLVADSQKKEMGASVGKASRVSYGTDVGGSTIITYRAGLNDGELLQVLLHETTHALLHLRNNQNVKEQHIPTLEFEAEMSSYVVSKRYGLDTSENSIPYIASWTQNMTNIKDMEESIERVTKCTNYIINQIDKELDPEKMKDFFKNNPDLELEKEEAFGSKEIEKVEINNENKHMFYKIDKKEIDEVAKMDIVKVAMLNGKELKFIGDNRFVDVENNRMKFNHSKNTYYNGETKKAGNVINYLRNEMGMSFVESVEYLQALKDSDKYKNLETQQMPVSKKEVENAINKSIFDVASDFGYSFKSSGKYYIGIEHDSLVLNKAKNSYSWYSKGEYGNTINFVQKELGVDFINAVKYLNDKEFTTAKDYVEESSIKYDASLYEYEPKEQMNEVRNYLVNKRKIDSDLVEHLIENDYIKQDKNKNVVFQWKNNEGEIVGSDKRGTGYKLYKGIDFASDPKYPFNFSTIDKPNDLYIFEAPIDALSYRTLHPNSDGVYMSMSGLKDKALLHQYSNFTQKYGQEPNKIYLCVDNDDAGKNFVSKFTEHELISKESGEKINFIPKFPEGENCKDWNDELIEKKYMNKSEEKEVKKEKKIKANKNKEIAGIEI</sequence>
<accession>A0A8H9EQ55</accession>
<dbReference type="InterPro" id="IPR036977">
    <property type="entry name" value="DNA_primase_Znf_CHC2"/>
</dbReference>
<dbReference type="AlphaFoldDB" id="A0A8H9EQ55"/>
<gene>
    <name evidence="2" type="ORF">EGV54_10460</name>
</gene>
<feature type="domain" description="DUF3991" evidence="1">
    <location>
        <begin position="597"/>
        <end position="665"/>
    </location>
</feature>
<dbReference type="GO" id="GO:0008270">
    <property type="term" value="F:zinc ion binding"/>
    <property type="evidence" value="ECO:0007669"/>
    <property type="project" value="InterPro"/>
</dbReference>
<reference evidence="2 3" key="1">
    <citation type="submission" date="2018-11" db="EMBL/GenBank/DDBJ databases">
        <authorList>
            <consortium name="Veterinary Laboratory Investigation and Response Network"/>
        </authorList>
    </citation>
    <scope>NUCLEOTIDE SEQUENCE [LARGE SCALE GENOMIC DNA]</scope>
    <source>
        <strain evidence="2 3">SPSE-18-VL-LA-PA-Ryan-0021</strain>
    </source>
</reference>
<dbReference type="EMBL" id="AAXKXX010000018">
    <property type="protein sequence ID" value="EGQ4385507.1"/>
    <property type="molecule type" value="Genomic_DNA"/>
</dbReference>